<dbReference type="InterPro" id="IPR014811">
    <property type="entry name" value="ArgoL1"/>
</dbReference>
<feature type="compositionally biased region" description="Basic and acidic residues" evidence="1">
    <location>
        <begin position="151"/>
        <end position="176"/>
    </location>
</feature>
<evidence type="ECO:0000313" key="4">
    <source>
        <dbReference type="Proteomes" id="UP000268823"/>
    </source>
</evidence>
<sequence length="1535" mass="170816">MAPKKGQITNPSTNKAALPPAVLCIRCPDVEAAKDNRHQNNFANCSNKYPTQSNANTTAQKSVDELWWPFAEGGNNFTFATTEECDQLLDFAKHAVADAKAIQPSFMESVPEIKQRGNALKEFRKEKKYDGKEITKGSLEAALIRKAELKREKKEGRKQDHEARERQKAAEAEEAAKVALQSQEESERQKAVLAEELEALHLQAVERREQRKAASAEKTAKLDSQDQERDEQPSAAVAQGTETVTSGGTSSNAQAPFFNPDGECLRCPRSHREKAAEHFQDPRGLVACQLHDFNVANGWNPQDLWPSITINYNDLEVHEKNAMRDSLNPFLKEPDAAEYDSVREVYTALKKGWTSTKGSAALGAMRFTKKIAEDVVTAFAQPDSIAQAVADTEDESSSGEADTGNGTLGVGSQPAASSVGVAGPPVGVAPPSQPQIYTKNERAPGAKTDRDQRIDQGRVDENFTQVAKNIVRSEKIELSGITPEERKAQILEIARKFGLRTELASKASKPNIRTNFLTMEWPSHIHVYSVEMIRSSPQNTAPVLVKRQADKMLVMDVIKTQSLPQHLSHADAKGVPKSNYWVTDGDLIWSTKPLFDATDAAMAPGLLSTSGITQIQYINEIGEQLTLTDVDITYLTTVNLTQSIGKLFYDASAPSWDDGTPGLISRGLNLFFTRFARENAHLNTTTTLNKSFINADTEVLDNAAAHRTMFALRGFFLSVRPGVESLYLNVNRATSPFIQGGLTVQEMMDRLTNAQGQGRSEGEARAVLKGLKVRIIYDKVVNFATDQQRICFINCIGKRSNNGTALSTINQVLANPRYQLHVPHTLSVRACYGSHQFQNDPDAPSSALTLTGTEYAVNVGSDPRRDPDNVWWIPATQLRIEPWQKFHGRLTTEQTTNMLAAASMSPAAHKDKILGTNLEGGLHHFGFSGNPAAGPNGRQGVLKTNNMSAGTDFIKIPGSLLPAPGLIYSRPGLQNRNSRPMQSAMTPQRAQWNLFRRGFHTIGRDLTQIPVLNITNVTLQGFKQHFEDTLRRQFVMHGLSTNQLVPFVHHQQPLGPSRMQSAWEINFRQALLAIRAQCSTPLAPIMVRMQGHGQDDYACIKRVADLRLGLHTVCVANDRVLKLFAAWDPPTLSNIALKYNLKDSSGRNHRFSETDLDLLRKIGGTGTIVIGADCAHLMKGAHTATPSIAAVVGSTDNGFMHYPGSMRLQPSRKEDILELAGMLNERLLDWAREYQKVTGKRPVLPTNMLFYRDGVSESQYDILRRRELPQVQIAYNEAFRYLQQRFPQNGATMPPGPIPPPDFSGVDWEGCSRQHRVATEKVADEKWAAQIAAQSNNVPFNLTYVVVGKRHNTRFYPDAPEVRASNGNVKPGTVVDQVITHPYSMDFYLQSHWAIKGTGRSAHYFTLQNNMGLSADNLHKITHMLCYAYARATKGVSYCAPAYYADKLCNRGRAYLRHYYMGVPGFEPRALNRAADGRPLETYERYIRAIRDAVRDNPHYRPYYDPQNPTNTPQHYGVDRQNPWHYNLDNTMFYL</sequence>
<feature type="compositionally biased region" description="Low complexity" evidence="1">
    <location>
        <begin position="414"/>
        <end position="426"/>
    </location>
</feature>
<dbReference type="InterPro" id="IPR036397">
    <property type="entry name" value="RNaseH_sf"/>
</dbReference>
<dbReference type="InterPro" id="IPR003165">
    <property type="entry name" value="Piwi"/>
</dbReference>
<dbReference type="GO" id="GO:0003676">
    <property type="term" value="F:nucleic acid binding"/>
    <property type="evidence" value="ECO:0007669"/>
    <property type="project" value="InterPro"/>
</dbReference>
<dbReference type="PANTHER" id="PTHR22891">
    <property type="entry name" value="EUKARYOTIC TRANSLATION INITIATION FACTOR 2C"/>
    <property type="match status" value="1"/>
</dbReference>
<feature type="domain" description="Piwi" evidence="2">
    <location>
        <begin position="1084"/>
        <end position="1457"/>
    </location>
</feature>
<accession>A0A3M7FCD1</accession>
<feature type="compositionally biased region" description="Basic and acidic residues" evidence="1">
    <location>
        <begin position="208"/>
        <end position="232"/>
    </location>
</feature>
<protein>
    <recommendedName>
        <fullName evidence="2">Piwi domain-containing protein</fullName>
    </recommendedName>
</protein>
<dbReference type="SUPFAM" id="SSF53098">
    <property type="entry name" value="Ribonuclease H-like"/>
    <property type="match status" value="2"/>
</dbReference>
<feature type="region of interest" description="Disordered" evidence="1">
    <location>
        <begin position="151"/>
        <end position="183"/>
    </location>
</feature>
<dbReference type="EMBL" id="QWIR01000110">
    <property type="protein sequence ID" value="RMY86493.1"/>
    <property type="molecule type" value="Genomic_DNA"/>
</dbReference>
<evidence type="ECO:0000259" key="2">
    <source>
        <dbReference type="PROSITE" id="PS50822"/>
    </source>
</evidence>
<dbReference type="Pfam" id="PF02171">
    <property type="entry name" value="Piwi"/>
    <property type="match status" value="2"/>
</dbReference>
<dbReference type="Proteomes" id="UP000268823">
    <property type="component" value="Unassembled WGS sequence"/>
</dbReference>
<feature type="region of interest" description="Disordered" evidence="1">
    <location>
        <begin position="388"/>
        <end position="460"/>
    </location>
</feature>
<organism evidence="3 4">
    <name type="scientific">Hortaea werneckii</name>
    <name type="common">Black yeast</name>
    <name type="synonym">Cladosporium werneckii</name>
    <dbReference type="NCBI Taxonomy" id="91943"/>
    <lineage>
        <taxon>Eukaryota</taxon>
        <taxon>Fungi</taxon>
        <taxon>Dikarya</taxon>
        <taxon>Ascomycota</taxon>
        <taxon>Pezizomycotina</taxon>
        <taxon>Dothideomycetes</taxon>
        <taxon>Dothideomycetidae</taxon>
        <taxon>Mycosphaerellales</taxon>
        <taxon>Teratosphaeriaceae</taxon>
        <taxon>Hortaea</taxon>
    </lineage>
</organism>
<name>A0A3M7FCD1_HORWE</name>
<comment type="caution">
    <text evidence="3">The sequence shown here is derived from an EMBL/GenBank/DDBJ whole genome shotgun (WGS) entry which is preliminary data.</text>
</comment>
<reference evidence="3 4" key="1">
    <citation type="journal article" date="2018" name="BMC Genomics">
        <title>Genomic evidence for intraspecific hybridization in a clonal and extremely halotolerant yeast.</title>
        <authorList>
            <person name="Gostincar C."/>
            <person name="Stajich J.E."/>
            <person name="Zupancic J."/>
            <person name="Zalar P."/>
            <person name="Gunde-Cimerman N."/>
        </authorList>
    </citation>
    <scope>NUCLEOTIDE SEQUENCE [LARGE SCALE GENOMIC DNA]</scope>
    <source>
        <strain evidence="3 4">EXF-2788</strain>
    </source>
</reference>
<dbReference type="InterPro" id="IPR036085">
    <property type="entry name" value="PAZ_dom_sf"/>
</dbReference>
<gene>
    <name evidence="3" type="ORF">D0861_05894</name>
</gene>
<dbReference type="VEuPathDB" id="FungiDB:BTJ68_01926"/>
<dbReference type="Gene3D" id="3.40.50.2300">
    <property type="match status" value="1"/>
</dbReference>
<dbReference type="SUPFAM" id="SSF101690">
    <property type="entry name" value="PAZ domain"/>
    <property type="match status" value="1"/>
</dbReference>
<dbReference type="PROSITE" id="PS50822">
    <property type="entry name" value="PIWI"/>
    <property type="match status" value="1"/>
</dbReference>
<proteinExistence type="predicted"/>
<dbReference type="Pfam" id="PF08699">
    <property type="entry name" value="ArgoL1"/>
    <property type="match status" value="1"/>
</dbReference>
<feature type="compositionally biased region" description="Basic and acidic residues" evidence="1">
    <location>
        <begin position="439"/>
        <end position="460"/>
    </location>
</feature>
<feature type="compositionally biased region" description="Low complexity" evidence="1">
    <location>
        <begin position="240"/>
        <end position="251"/>
    </location>
</feature>
<dbReference type="InterPro" id="IPR012337">
    <property type="entry name" value="RNaseH-like_sf"/>
</dbReference>
<feature type="region of interest" description="Disordered" evidence="1">
    <location>
        <begin position="208"/>
        <end position="259"/>
    </location>
</feature>
<dbReference type="OrthoDB" id="10252740at2759"/>
<dbReference type="SMART" id="SM00950">
    <property type="entry name" value="Piwi"/>
    <property type="match status" value="1"/>
</dbReference>
<evidence type="ECO:0000256" key="1">
    <source>
        <dbReference type="SAM" id="MobiDB-lite"/>
    </source>
</evidence>
<dbReference type="Gene3D" id="3.30.420.10">
    <property type="entry name" value="Ribonuclease H-like superfamily/Ribonuclease H"/>
    <property type="match status" value="1"/>
</dbReference>
<evidence type="ECO:0000313" key="3">
    <source>
        <dbReference type="EMBL" id="RMY86493.1"/>
    </source>
</evidence>